<sequence length="94" mass="10378">MDRAKELDLTAQIKDIVIGVLDLSIDRDQLDETVSLYSPVVGLDSLSLLHILVEVEKRFDIEIDDEDVMSAELRNVGSLVQMISGVIDAKGAEH</sequence>
<feature type="domain" description="Carrier" evidence="1">
    <location>
        <begin position="4"/>
        <end position="87"/>
    </location>
</feature>
<organism evidence="2 3">
    <name type="scientific">Actinomadura yumaensis</name>
    <dbReference type="NCBI Taxonomy" id="111807"/>
    <lineage>
        <taxon>Bacteria</taxon>
        <taxon>Bacillati</taxon>
        <taxon>Actinomycetota</taxon>
        <taxon>Actinomycetes</taxon>
        <taxon>Streptosporangiales</taxon>
        <taxon>Thermomonosporaceae</taxon>
        <taxon>Actinomadura</taxon>
    </lineage>
</organism>
<evidence type="ECO:0000313" key="2">
    <source>
        <dbReference type="EMBL" id="MFC6879225.1"/>
    </source>
</evidence>
<proteinExistence type="predicted"/>
<accession>A0ABW2CE18</accession>
<dbReference type="EMBL" id="JBHSXS010000002">
    <property type="protein sequence ID" value="MFC6879225.1"/>
    <property type="molecule type" value="Genomic_DNA"/>
</dbReference>
<dbReference type="Gene3D" id="1.10.1200.10">
    <property type="entry name" value="ACP-like"/>
    <property type="match status" value="1"/>
</dbReference>
<dbReference type="InterPro" id="IPR036736">
    <property type="entry name" value="ACP-like_sf"/>
</dbReference>
<dbReference type="PROSITE" id="PS50075">
    <property type="entry name" value="CARRIER"/>
    <property type="match status" value="1"/>
</dbReference>
<keyword evidence="3" id="KW-1185">Reference proteome</keyword>
<dbReference type="SUPFAM" id="SSF47336">
    <property type="entry name" value="ACP-like"/>
    <property type="match status" value="1"/>
</dbReference>
<evidence type="ECO:0000313" key="3">
    <source>
        <dbReference type="Proteomes" id="UP001596380"/>
    </source>
</evidence>
<dbReference type="InterPro" id="IPR009081">
    <property type="entry name" value="PP-bd_ACP"/>
</dbReference>
<comment type="caution">
    <text evidence="2">The sequence shown here is derived from an EMBL/GenBank/DDBJ whole genome shotgun (WGS) entry which is preliminary data.</text>
</comment>
<name>A0ABW2CE18_9ACTN</name>
<reference evidence="3" key="1">
    <citation type="journal article" date="2019" name="Int. J. Syst. Evol. Microbiol.">
        <title>The Global Catalogue of Microorganisms (GCM) 10K type strain sequencing project: providing services to taxonomists for standard genome sequencing and annotation.</title>
        <authorList>
            <consortium name="The Broad Institute Genomics Platform"/>
            <consortium name="The Broad Institute Genome Sequencing Center for Infectious Disease"/>
            <person name="Wu L."/>
            <person name="Ma J."/>
        </authorList>
    </citation>
    <scope>NUCLEOTIDE SEQUENCE [LARGE SCALE GENOMIC DNA]</scope>
    <source>
        <strain evidence="3">JCM 3369</strain>
    </source>
</reference>
<dbReference type="Pfam" id="PF00550">
    <property type="entry name" value="PP-binding"/>
    <property type="match status" value="1"/>
</dbReference>
<gene>
    <name evidence="2" type="ORF">ACFQKB_05530</name>
</gene>
<dbReference type="RefSeq" id="WP_160823901.1">
    <property type="nucleotide sequence ID" value="NZ_JBHSXE010000001.1"/>
</dbReference>
<evidence type="ECO:0000259" key="1">
    <source>
        <dbReference type="PROSITE" id="PS50075"/>
    </source>
</evidence>
<dbReference type="Proteomes" id="UP001596380">
    <property type="component" value="Unassembled WGS sequence"/>
</dbReference>
<protein>
    <submittedName>
        <fullName evidence="2">Acyl carrier protein</fullName>
    </submittedName>
</protein>